<keyword evidence="2" id="KW-1185">Reference proteome</keyword>
<dbReference type="Proteomes" id="UP001519460">
    <property type="component" value="Unassembled WGS sequence"/>
</dbReference>
<dbReference type="AlphaFoldDB" id="A0ABD0JT28"/>
<evidence type="ECO:0000313" key="2">
    <source>
        <dbReference type="Proteomes" id="UP001519460"/>
    </source>
</evidence>
<accession>A0ABD0JT28</accession>
<organism evidence="1 2">
    <name type="scientific">Batillaria attramentaria</name>
    <dbReference type="NCBI Taxonomy" id="370345"/>
    <lineage>
        <taxon>Eukaryota</taxon>
        <taxon>Metazoa</taxon>
        <taxon>Spiralia</taxon>
        <taxon>Lophotrochozoa</taxon>
        <taxon>Mollusca</taxon>
        <taxon>Gastropoda</taxon>
        <taxon>Caenogastropoda</taxon>
        <taxon>Sorbeoconcha</taxon>
        <taxon>Cerithioidea</taxon>
        <taxon>Batillariidae</taxon>
        <taxon>Batillaria</taxon>
    </lineage>
</organism>
<comment type="caution">
    <text evidence="1">The sequence shown here is derived from an EMBL/GenBank/DDBJ whole genome shotgun (WGS) entry which is preliminary data.</text>
</comment>
<evidence type="ECO:0000313" key="1">
    <source>
        <dbReference type="EMBL" id="KAK7478177.1"/>
    </source>
</evidence>
<proteinExistence type="predicted"/>
<name>A0ABD0JT28_9CAEN</name>
<gene>
    <name evidence="1" type="ORF">BaRGS_00030538</name>
</gene>
<protein>
    <submittedName>
        <fullName evidence="1">Uncharacterized protein</fullName>
    </submittedName>
</protein>
<sequence>MTRNSDFWGGGGILERPLKSSRRLHHEANDFSSQSSCNCLRLASSRSRDNEEADTLTPFVRGRGQRDCAEGTTPSPLRWALLSKLICCFLFAPPSAPSFG</sequence>
<reference evidence="1 2" key="1">
    <citation type="journal article" date="2023" name="Sci. Data">
        <title>Genome assembly of the Korean intertidal mud-creeper Batillaria attramentaria.</title>
        <authorList>
            <person name="Patra A.K."/>
            <person name="Ho P.T."/>
            <person name="Jun S."/>
            <person name="Lee S.J."/>
            <person name="Kim Y."/>
            <person name="Won Y.J."/>
        </authorList>
    </citation>
    <scope>NUCLEOTIDE SEQUENCE [LARGE SCALE GENOMIC DNA]</scope>
    <source>
        <strain evidence="1">Wonlab-2016</strain>
    </source>
</reference>
<dbReference type="EMBL" id="JACVVK020000331">
    <property type="protein sequence ID" value="KAK7478177.1"/>
    <property type="molecule type" value="Genomic_DNA"/>
</dbReference>